<reference evidence="2" key="1">
    <citation type="journal article" date="2019" name="Int. J. Syst. Evol. Microbiol.">
        <title>The Global Catalogue of Microorganisms (GCM) 10K type strain sequencing project: providing services to taxonomists for standard genome sequencing and annotation.</title>
        <authorList>
            <consortium name="The Broad Institute Genomics Platform"/>
            <consortium name="The Broad Institute Genome Sequencing Center for Infectious Disease"/>
            <person name="Wu L."/>
            <person name="Ma J."/>
        </authorList>
    </citation>
    <scope>NUCLEOTIDE SEQUENCE [LARGE SCALE GENOMIC DNA]</scope>
    <source>
        <strain evidence="2">KCTC 42082</strain>
    </source>
</reference>
<keyword evidence="2" id="KW-1185">Reference proteome</keyword>
<gene>
    <name evidence="1" type="ORF">GCM10010082_31410</name>
</gene>
<sequence>MNDVLIPEDITISRDDPEGIVLTKEGKAVAFFPPGLNDLTDEQVYDVMYLMNVAYEEGTQRGGGKPPRVPLKDWL</sequence>
<name>A0ABQ3FRA6_9GAMM</name>
<evidence type="ECO:0000313" key="1">
    <source>
        <dbReference type="EMBL" id="GHC34467.1"/>
    </source>
</evidence>
<dbReference type="RefSeq" id="WP_189520003.1">
    <property type="nucleotide sequence ID" value="NZ_BMZM01000006.1"/>
</dbReference>
<protein>
    <submittedName>
        <fullName evidence="1">Uncharacterized protein</fullName>
    </submittedName>
</protein>
<proteinExistence type="predicted"/>
<organism evidence="1 2">
    <name type="scientific">Kushneria pakistanensis</name>
    <dbReference type="NCBI Taxonomy" id="1508770"/>
    <lineage>
        <taxon>Bacteria</taxon>
        <taxon>Pseudomonadati</taxon>
        <taxon>Pseudomonadota</taxon>
        <taxon>Gammaproteobacteria</taxon>
        <taxon>Oceanospirillales</taxon>
        <taxon>Halomonadaceae</taxon>
        <taxon>Kushneria</taxon>
    </lineage>
</organism>
<dbReference type="Proteomes" id="UP000604243">
    <property type="component" value="Unassembled WGS sequence"/>
</dbReference>
<accession>A0ABQ3FRA6</accession>
<dbReference type="EMBL" id="BMZM01000006">
    <property type="protein sequence ID" value="GHC34467.1"/>
    <property type="molecule type" value="Genomic_DNA"/>
</dbReference>
<comment type="caution">
    <text evidence="1">The sequence shown here is derived from an EMBL/GenBank/DDBJ whole genome shotgun (WGS) entry which is preliminary data.</text>
</comment>
<evidence type="ECO:0000313" key="2">
    <source>
        <dbReference type="Proteomes" id="UP000604243"/>
    </source>
</evidence>